<dbReference type="Pfam" id="PF04542">
    <property type="entry name" value="Sigma70_r2"/>
    <property type="match status" value="1"/>
</dbReference>
<dbReference type="SUPFAM" id="SSF88946">
    <property type="entry name" value="Sigma2 domain of RNA polymerase sigma factors"/>
    <property type="match status" value="1"/>
</dbReference>
<evidence type="ECO:0000313" key="8">
    <source>
        <dbReference type="Proteomes" id="UP001597383"/>
    </source>
</evidence>
<dbReference type="RefSeq" id="WP_377554992.1">
    <property type="nucleotide sequence ID" value="NZ_JBHUHQ010000006.1"/>
</dbReference>
<dbReference type="InterPro" id="IPR036388">
    <property type="entry name" value="WH-like_DNA-bd_sf"/>
</dbReference>
<evidence type="ECO:0000256" key="5">
    <source>
        <dbReference type="ARBA" id="ARBA00023163"/>
    </source>
</evidence>
<dbReference type="InterPro" id="IPR013325">
    <property type="entry name" value="RNA_pol_sigma_r2"/>
</dbReference>
<keyword evidence="5" id="KW-0804">Transcription</keyword>
<dbReference type="EMBL" id="JBHUHQ010000006">
    <property type="protein sequence ID" value="MFD2043264.1"/>
    <property type="molecule type" value="Genomic_DNA"/>
</dbReference>
<dbReference type="InterPro" id="IPR014284">
    <property type="entry name" value="RNA_pol_sigma-70_dom"/>
</dbReference>
<evidence type="ECO:0000313" key="7">
    <source>
        <dbReference type="EMBL" id="MFD2043264.1"/>
    </source>
</evidence>
<sequence>MDSIEVRTQLFNEKSRELREEFSQLILDFREDLWKYCRYLTGSPWDGEDLFQETLLKAYGGFYQVWHPVNPKSYMYRVATNTWIDHCRKEKRIVGTLEEGNEPGEEFSDNLDLEQALEHLVHLFTPRQVAVFLLVQVFKFKAEEVASIVKTTRGAIYATVRRMENKLRKQDETPKKTDYNAARGTKEKVIQTYIKAMNDGDLDTLFQLISDHLHNEASLGFQEFSKGDVRKGSMQHGLPGYHAEEHWLWGKQVIIIVADSEEGSLIHDIQYQEVENGKIVFHRSFYFRKEFIVAAANELGMKPQLNKFPIGWDKK</sequence>
<dbReference type="NCBIfam" id="TIGR02937">
    <property type="entry name" value="sigma70-ECF"/>
    <property type="match status" value="1"/>
</dbReference>
<reference evidence="8" key="1">
    <citation type="journal article" date="2019" name="Int. J. Syst. Evol. Microbiol.">
        <title>The Global Catalogue of Microorganisms (GCM) 10K type strain sequencing project: providing services to taxonomists for standard genome sequencing and annotation.</title>
        <authorList>
            <consortium name="The Broad Institute Genomics Platform"/>
            <consortium name="The Broad Institute Genome Sequencing Center for Infectious Disease"/>
            <person name="Wu L."/>
            <person name="Ma J."/>
        </authorList>
    </citation>
    <scope>NUCLEOTIDE SEQUENCE [LARGE SCALE GENOMIC DNA]</scope>
    <source>
        <strain evidence="8">R28</strain>
    </source>
</reference>
<evidence type="ECO:0000256" key="2">
    <source>
        <dbReference type="ARBA" id="ARBA00023015"/>
    </source>
</evidence>
<dbReference type="Gene3D" id="1.10.10.10">
    <property type="entry name" value="Winged helix-like DNA-binding domain superfamily/Winged helix DNA-binding domain"/>
    <property type="match status" value="1"/>
</dbReference>
<evidence type="ECO:0000256" key="1">
    <source>
        <dbReference type="ARBA" id="ARBA00010641"/>
    </source>
</evidence>
<accession>A0ABW4VUF6</accession>
<proteinExistence type="inferred from homology"/>
<dbReference type="SUPFAM" id="SSF54427">
    <property type="entry name" value="NTF2-like"/>
    <property type="match status" value="1"/>
</dbReference>
<evidence type="ECO:0000256" key="3">
    <source>
        <dbReference type="ARBA" id="ARBA00023082"/>
    </source>
</evidence>
<dbReference type="Gene3D" id="1.10.1740.10">
    <property type="match status" value="1"/>
</dbReference>
<dbReference type="PANTHER" id="PTHR43133:SF8">
    <property type="entry name" value="RNA POLYMERASE SIGMA FACTOR HI_1459-RELATED"/>
    <property type="match status" value="1"/>
</dbReference>
<keyword evidence="4" id="KW-0238">DNA-binding</keyword>
<evidence type="ECO:0000259" key="6">
    <source>
        <dbReference type="Pfam" id="PF04542"/>
    </source>
</evidence>
<organism evidence="7 8">
    <name type="scientific">Ornithinibacillus salinisoli</name>
    <dbReference type="NCBI Taxonomy" id="1848459"/>
    <lineage>
        <taxon>Bacteria</taxon>
        <taxon>Bacillati</taxon>
        <taxon>Bacillota</taxon>
        <taxon>Bacilli</taxon>
        <taxon>Bacillales</taxon>
        <taxon>Bacillaceae</taxon>
        <taxon>Ornithinibacillus</taxon>
    </lineage>
</organism>
<dbReference type="PANTHER" id="PTHR43133">
    <property type="entry name" value="RNA POLYMERASE ECF-TYPE SIGMA FACTO"/>
    <property type="match status" value="1"/>
</dbReference>
<keyword evidence="2" id="KW-0805">Transcription regulation</keyword>
<dbReference type="InterPro" id="IPR013324">
    <property type="entry name" value="RNA_pol_sigma_r3/r4-like"/>
</dbReference>
<comment type="similarity">
    <text evidence="1">Belongs to the sigma-70 factor family. ECF subfamily.</text>
</comment>
<protein>
    <submittedName>
        <fullName evidence="7">RNA polymerase sigma factor</fullName>
    </submittedName>
</protein>
<feature type="domain" description="RNA polymerase sigma-70 region 2" evidence="6">
    <location>
        <begin position="26"/>
        <end position="92"/>
    </location>
</feature>
<keyword evidence="3" id="KW-0731">Sigma factor</keyword>
<evidence type="ECO:0000256" key="4">
    <source>
        <dbReference type="ARBA" id="ARBA00023125"/>
    </source>
</evidence>
<gene>
    <name evidence="7" type="ORF">ACFSJF_03070</name>
</gene>
<name>A0ABW4VUF6_9BACI</name>
<keyword evidence="8" id="KW-1185">Reference proteome</keyword>
<comment type="caution">
    <text evidence="7">The sequence shown here is derived from an EMBL/GenBank/DDBJ whole genome shotgun (WGS) entry which is preliminary data.</text>
</comment>
<dbReference type="Proteomes" id="UP001597383">
    <property type="component" value="Unassembled WGS sequence"/>
</dbReference>
<dbReference type="InterPro" id="IPR007627">
    <property type="entry name" value="RNA_pol_sigma70_r2"/>
</dbReference>
<dbReference type="SUPFAM" id="SSF88659">
    <property type="entry name" value="Sigma3 and sigma4 domains of RNA polymerase sigma factors"/>
    <property type="match status" value="1"/>
</dbReference>
<dbReference type="InterPro" id="IPR032710">
    <property type="entry name" value="NTF2-like_dom_sf"/>
</dbReference>
<dbReference type="InterPro" id="IPR039425">
    <property type="entry name" value="RNA_pol_sigma-70-like"/>
</dbReference>